<dbReference type="Proteomes" id="UP000189733">
    <property type="component" value="Unassembled WGS sequence"/>
</dbReference>
<reference evidence="1 2" key="1">
    <citation type="submission" date="2017-02" db="EMBL/GenBank/DDBJ databases">
        <authorList>
            <person name="Peterson S.W."/>
        </authorList>
    </citation>
    <scope>NUCLEOTIDE SEQUENCE [LARGE SCALE GENOMIC DNA]</scope>
    <source>
        <strain evidence="1 2">DSM 18034</strain>
    </source>
</reference>
<dbReference type="AlphaFoldDB" id="A0A1T4W3G3"/>
<sequence>MGGGTRLCLVLCKGRCPLTPPKDEALGNPAIAQKNRLNGMKASLSSPSAYFFELGEFPERVFFCLFCCTYVLSERKRSERAWWQLAKEKVALDASPIKFKSRASEACTAFKLDEDT</sequence>
<name>A0A1T4W3G3_9BACT</name>
<dbReference type="EMBL" id="FUYA01000004">
    <property type="protein sequence ID" value="SKA71776.1"/>
    <property type="molecule type" value="Genomic_DNA"/>
</dbReference>
<gene>
    <name evidence="1" type="ORF">SAMN02745702_01552</name>
</gene>
<protein>
    <submittedName>
        <fullName evidence="1">Uncharacterized protein</fullName>
    </submittedName>
</protein>
<dbReference type="STRING" id="1121442.SAMN02745702_01552"/>
<evidence type="ECO:0000313" key="2">
    <source>
        <dbReference type="Proteomes" id="UP000189733"/>
    </source>
</evidence>
<organism evidence="1 2">
    <name type="scientific">Desulfobaculum bizertense DSM 18034</name>
    <dbReference type="NCBI Taxonomy" id="1121442"/>
    <lineage>
        <taxon>Bacteria</taxon>
        <taxon>Pseudomonadati</taxon>
        <taxon>Thermodesulfobacteriota</taxon>
        <taxon>Desulfovibrionia</taxon>
        <taxon>Desulfovibrionales</taxon>
        <taxon>Desulfovibrionaceae</taxon>
        <taxon>Desulfobaculum</taxon>
    </lineage>
</organism>
<accession>A0A1T4W3G3</accession>
<evidence type="ECO:0000313" key="1">
    <source>
        <dbReference type="EMBL" id="SKA71776.1"/>
    </source>
</evidence>
<proteinExistence type="predicted"/>
<keyword evidence="2" id="KW-1185">Reference proteome</keyword>